<feature type="compositionally biased region" description="Basic and acidic residues" evidence="1">
    <location>
        <begin position="1121"/>
        <end position="1134"/>
    </location>
</feature>
<dbReference type="KEGG" id="pcot:PCOAH_00042130"/>
<feature type="compositionally biased region" description="Polar residues" evidence="1">
    <location>
        <begin position="1210"/>
        <end position="1219"/>
    </location>
</feature>
<keyword evidence="3" id="KW-1185">Reference proteome</keyword>
<dbReference type="OrthoDB" id="378857at2759"/>
<dbReference type="RefSeq" id="XP_019916641.1">
    <property type="nucleotide sequence ID" value="XM_020060997.1"/>
</dbReference>
<dbReference type="EMBL" id="CP016250">
    <property type="protein sequence ID" value="ANQ09946.1"/>
    <property type="molecule type" value="Genomic_DNA"/>
</dbReference>
<feature type="compositionally biased region" description="Polar residues" evidence="1">
    <location>
        <begin position="1150"/>
        <end position="1159"/>
    </location>
</feature>
<dbReference type="GeneID" id="30910944"/>
<reference evidence="3" key="1">
    <citation type="submission" date="2016-06" db="EMBL/GenBank/DDBJ databases">
        <title>First high quality genome sequence of Plasmodium coatneyi using continuous long reads from single molecule, real-time sequencing.</title>
        <authorList>
            <person name="Chien J.-T."/>
            <person name="Pakala S.B."/>
            <person name="Geraldo J.A."/>
            <person name="Lapp S.A."/>
            <person name="Barnwell J.W."/>
            <person name="Kissinger J.C."/>
            <person name="Galinski M.R."/>
            <person name="Humphrey J.C."/>
        </authorList>
    </citation>
    <scope>NUCLEOTIDE SEQUENCE [LARGE SCALE GENOMIC DNA]</scope>
    <source>
        <strain evidence="3">Hackeri</strain>
    </source>
</reference>
<feature type="compositionally biased region" description="Basic and acidic residues" evidence="1">
    <location>
        <begin position="1044"/>
        <end position="1059"/>
    </location>
</feature>
<feature type="region of interest" description="Disordered" evidence="1">
    <location>
        <begin position="1210"/>
        <end position="1263"/>
    </location>
</feature>
<feature type="region of interest" description="Disordered" evidence="1">
    <location>
        <begin position="1678"/>
        <end position="1701"/>
    </location>
</feature>
<feature type="compositionally biased region" description="Polar residues" evidence="1">
    <location>
        <begin position="1246"/>
        <end position="1263"/>
    </location>
</feature>
<feature type="region of interest" description="Disordered" evidence="1">
    <location>
        <begin position="835"/>
        <end position="869"/>
    </location>
</feature>
<feature type="compositionally biased region" description="Acidic residues" evidence="1">
    <location>
        <begin position="1110"/>
        <end position="1120"/>
    </location>
</feature>
<feature type="region of interest" description="Disordered" evidence="1">
    <location>
        <begin position="1031"/>
        <end position="1185"/>
    </location>
</feature>
<evidence type="ECO:0000313" key="2">
    <source>
        <dbReference type="EMBL" id="ANQ09946.1"/>
    </source>
</evidence>
<protein>
    <submittedName>
        <fullName evidence="2">Uncharacterized protein</fullName>
    </submittedName>
</protein>
<dbReference type="VEuPathDB" id="PlasmoDB:PCOAH_00042130"/>
<evidence type="ECO:0000256" key="1">
    <source>
        <dbReference type="SAM" id="MobiDB-lite"/>
    </source>
</evidence>
<feature type="compositionally biased region" description="Basic and acidic residues" evidence="1">
    <location>
        <begin position="1569"/>
        <end position="1597"/>
    </location>
</feature>
<organism evidence="2 3">
    <name type="scientific">Plasmodium coatneyi</name>
    <dbReference type="NCBI Taxonomy" id="208452"/>
    <lineage>
        <taxon>Eukaryota</taxon>
        <taxon>Sar</taxon>
        <taxon>Alveolata</taxon>
        <taxon>Apicomplexa</taxon>
        <taxon>Aconoidasida</taxon>
        <taxon>Haemosporida</taxon>
        <taxon>Plasmodiidae</taxon>
        <taxon>Plasmodium</taxon>
    </lineage>
</organism>
<feature type="compositionally biased region" description="Basic and acidic residues" evidence="1">
    <location>
        <begin position="835"/>
        <end position="848"/>
    </location>
</feature>
<feature type="region of interest" description="Disordered" evidence="1">
    <location>
        <begin position="1541"/>
        <end position="1597"/>
    </location>
</feature>
<feature type="region of interest" description="Disordered" evidence="1">
    <location>
        <begin position="113"/>
        <end position="176"/>
    </location>
</feature>
<sequence>MIHGFSLSKMNSVKNQMVPTMLEVQTAHVTPLNATSNNAQVGVGEEDFNSIYLDILNIHDSIVNHLETIVIHVYDMVEKSLLSSSGEDSCRELHTGGGDPQFCDSSASFINVTNDEQNDSTGGGAVSSSNGAMHSEGKQPYTHDDRNPHVKMEPPEGNNIDPSEHTNAGHERMPNNEMDELADNSEKDMMDPTQEGKTNHPVNTYMHGEYHEGEENIPSIDNAKELECANELAKMTSNYDAPVELVINKIEPMTTKREAFHGENPHKGDNPNVEEIIKENKLNMRKHIVLMELLKYVMVHSNNSQADLHRDKIVNPQMGGNNDMDKLKRNLDFLKMNLNSDESIYYDDNFCNVNFSSVNIKYLNIISYYMDLLSPFNKFHEDKRGGDNKYEEICMDADVDGYPDGSAQLTSVRKKLDDIALNYDDLVEDILKNNNVNGSTESYLYFLKDRILQGEFPHEGGTGIHGGYAERPSRILLSDFKRQPRGSATLGMSPPNGDVHSGRYVGGASIGSGTVLTGHAQYSHFAHSIERVSERPNEDLLRNVNTFPGGNAHEGEVPIWGPPSGSMINMASVTHRPGRNNPIGKKAFHHNSFVPKSYTFMDGGGVLHKGRKRNGPDDESPNTYDNMLCGSAQSYNNFYNNNDSVNSFNNITSTHMNYAHEVGGLPSGGIKHWVKQNSKEHTENLKKPICDDAGMNYDPYFAPTMYRQESNFIPQDKYNPNGNDHYGQYYKGGYYAGNFKNGIKVADKREHFLGGSEIITCSGQNYSNDTNSGNAWGYHHVGTLHANDLRRLSPGGIIQEGGQNQYSGFAPSHQRNIKNGAKLKFVDGVEGREHLGEAKSGEREDNLHARSGNGESHLHHGGDSRRDAEKTHYKVGNNKYDSSYYTNDKHFFSGTPIFDDRANWEGVQSANDDGAYAHGFNAMSGNHYSGGALKRMTFDGRSYMRNKGGEQMENAFLNRDKDSSMRKTRTSSFIELQHKNGEDILDTKFYHYLTRSKSLNSYNRPSCFSFYGHRLRDGLPSWDAQNYNSLTNGGTNYASGKNRQSNDEGNGRHNNDTDGRGSNNRGGYSHNGGGGNNGVSRSNDRGGNDNDGDEDKNGEHRHRGKKDYYDDKEDEEDESENDRRGKGHCSDHTNQHNQHTLQDGGEKRTNSQFNMNPNDVSEFAQHNPAKQNNSENVADDPNAHLRRNEGSESFLEDHQLMESSINEAKNELHGNSSGAPNRVGASHNMGVSGGAINVDSSRIHPNRSNRANRTSQSSLPDSATLGNPCNFIPFGSQVGFADPANYSHYGGFENFGNYSGYNNFGDRSYGSFSNCGNFCSSYSNGRDDRGIGRSSLTHSGVETPDELRIRTGAGCPMGTKNQVQFHNQGNSPMSNQMNNEMYVPQAGARNTSGERNRSSCKPSMVKMGEKNENMEHDLINFTNNAYVDIHKIIRNDDLLKNELSGLEESLQLANAETKGSKKNTAKYNSNELEILMMYDSCKSMLKSCNMLRSEELKNTDGDEYLINETCIPPNVLTNSDMMSDSLNADIEKIIDIMSTNMQAKSKDKKRKLSSISCPPNDRTCPNGEKNPEYMGDKSNSKKMPRSSEDKRKKYQKMDIRTLNKNVQKNKEVCKNCYIHYDNSKSSYILTFINRKQKKQRKLFPVNPNEKDEAYVIQIMNYIEKLKDQEKIFGISKNDEMGGESANMHRSEGGKPGAERRNYDKDQRVQEKTMANEPYTGANLQKKNEMCSTNLNLLNKKMNNFLSGINDQLYMDPQMNFIPEHLPFIQNVGGNPNVNHMNIYDDVNAPSGVDYINFNLPNDGHSFENLHLMNPCTNSVQNLNPFFKLQSKKGDFSTRMNDQYGGDIVGGEVNVGGESVHGGMSTDMNNNNTASCRNVTSGMNSLEGRRGNRRTCHVSGGSHNRGSHPGNSPFPPNVYENAMMHQAMKNAMYQGENNQGMNNQKARSSGSPTNANDQFTPMNMFTNANFSNYNQSSMPNSCENDMMQNYNSVMNDYGDSMLVESNYDSDRVTAGGRTMQHNE</sequence>
<feature type="compositionally biased region" description="Basic and acidic residues" evidence="1">
    <location>
        <begin position="162"/>
        <end position="174"/>
    </location>
</feature>
<gene>
    <name evidence="2" type="ORF">PCOAH_00042130</name>
</gene>
<feature type="compositionally biased region" description="Polar residues" evidence="1">
    <location>
        <begin position="1031"/>
        <end position="1043"/>
    </location>
</feature>
<feature type="compositionally biased region" description="Basic and acidic residues" evidence="1">
    <location>
        <begin position="135"/>
        <end position="154"/>
    </location>
</feature>
<evidence type="ECO:0000313" key="3">
    <source>
        <dbReference type="Proteomes" id="UP000092716"/>
    </source>
</evidence>
<feature type="compositionally biased region" description="Basic and acidic residues" evidence="1">
    <location>
        <begin position="856"/>
        <end position="869"/>
    </location>
</feature>
<feature type="region of interest" description="Disordered" evidence="1">
    <location>
        <begin position="1882"/>
        <end position="1911"/>
    </location>
</feature>
<name>A0A1B1E4M4_9APIC</name>
<dbReference type="Proteomes" id="UP000092716">
    <property type="component" value="Chromosome 12"/>
</dbReference>
<feature type="compositionally biased region" description="Basic and acidic residues" evidence="1">
    <location>
        <begin position="1686"/>
        <end position="1701"/>
    </location>
</feature>
<accession>A0A1B1E4M4</accession>
<proteinExistence type="predicted"/>